<dbReference type="RefSeq" id="WP_330074031.1">
    <property type="nucleotide sequence ID" value="NZ_JAZDQJ010000006.1"/>
</dbReference>
<dbReference type="InterPro" id="IPR051706">
    <property type="entry name" value="Glycosyltransferase_domain"/>
</dbReference>
<sequence length="254" mass="28750">MIAKKIHYCWFGGKPLPLLARRCLASWAWHLPDYELVRWDESNIDVYAHTFTAAAYNAGRYAFVADYVRMQVLAREGGIYLDTDVEALASFDPLLDNDLFIGLEWDDRVGTSVIGAAPGHWLPKAMLAWYDRVRFDTARLSELVNVNEVSRLLGVKGFGASPQEQLIGWDRVFPVGVFADPHRQAAAGVRPVARHLYAGSWRDRSHKGALSRTWRALRKAPGNAGHCVQLCRYSVAQQLRKAWTIPLTDRETRQ</sequence>
<dbReference type="SUPFAM" id="SSF53448">
    <property type="entry name" value="Nucleotide-diphospho-sugar transferases"/>
    <property type="match status" value="1"/>
</dbReference>
<reference evidence="2 3" key="1">
    <citation type="submission" date="2024-01" db="EMBL/GenBank/DDBJ databases">
        <title>Unpublished Manusciprt.</title>
        <authorList>
            <person name="Duman M."/>
            <person name="Valdes E.G."/>
            <person name="Ajmi N."/>
            <person name="Altun S."/>
            <person name="Saticioglu I.B."/>
        </authorList>
    </citation>
    <scope>NUCLEOTIDE SEQUENCE [LARGE SCALE GENOMIC DNA]</scope>
    <source>
        <strain evidence="2 3">148P</strain>
    </source>
</reference>
<accession>A0ABU7HNM8</accession>
<evidence type="ECO:0000313" key="2">
    <source>
        <dbReference type="EMBL" id="MEE1933142.1"/>
    </source>
</evidence>
<protein>
    <submittedName>
        <fullName evidence="2">Glycosyltransferase</fullName>
    </submittedName>
</protein>
<proteinExistence type="predicted"/>
<keyword evidence="3" id="KW-1185">Reference proteome</keyword>
<comment type="caution">
    <text evidence="2">The sequence shown here is derived from an EMBL/GenBank/DDBJ whole genome shotgun (WGS) entry which is preliminary data.</text>
</comment>
<dbReference type="Gene3D" id="3.90.550.20">
    <property type="match status" value="1"/>
</dbReference>
<organism evidence="2 3">
    <name type="scientific">Pseudomonas ulcerans</name>
    <dbReference type="NCBI Taxonomy" id="3115852"/>
    <lineage>
        <taxon>Bacteria</taxon>
        <taxon>Pseudomonadati</taxon>
        <taxon>Pseudomonadota</taxon>
        <taxon>Gammaproteobacteria</taxon>
        <taxon>Pseudomonadales</taxon>
        <taxon>Pseudomonadaceae</taxon>
        <taxon>Pseudomonas</taxon>
    </lineage>
</organism>
<dbReference type="EMBL" id="JAZDQJ010000006">
    <property type="protein sequence ID" value="MEE1933142.1"/>
    <property type="molecule type" value="Genomic_DNA"/>
</dbReference>
<dbReference type="PANTHER" id="PTHR32385:SF15">
    <property type="entry name" value="INOSITOL PHOSPHOCERAMIDE MANNOSYLTRANSFERASE 1"/>
    <property type="match status" value="1"/>
</dbReference>
<evidence type="ECO:0000313" key="3">
    <source>
        <dbReference type="Proteomes" id="UP001335100"/>
    </source>
</evidence>
<gene>
    <name evidence="2" type="ORF">V0R50_07905</name>
</gene>
<dbReference type="Pfam" id="PF04488">
    <property type="entry name" value="Gly_transf_sug"/>
    <property type="match status" value="1"/>
</dbReference>
<dbReference type="InterPro" id="IPR029044">
    <property type="entry name" value="Nucleotide-diphossugar_trans"/>
</dbReference>
<dbReference type="InterPro" id="IPR007577">
    <property type="entry name" value="GlycoTrfase_DXD_sugar-bd_CS"/>
</dbReference>
<name>A0ABU7HNM8_9PSED</name>
<evidence type="ECO:0000256" key="1">
    <source>
        <dbReference type="ARBA" id="ARBA00022679"/>
    </source>
</evidence>
<dbReference type="Proteomes" id="UP001335100">
    <property type="component" value="Unassembled WGS sequence"/>
</dbReference>
<dbReference type="PANTHER" id="PTHR32385">
    <property type="entry name" value="MANNOSYL PHOSPHORYLINOSITOL CERAMIDE SYNTHASE"/>
    <property type="match status" value="1"/>
</dbReference>
<keyword evidence="1" id="KW-0808">Transferase</keyword>